<dbReference type="InterPro" id="IPR008254">
    <property type="entry name" value="Flavodoxin/NO_synth"/>
</dbReference>
<comment type="caution">
    <text evidence="3">The sequence shown here is derived from an EMBL/GenBank/DDBJ whole genome shotgun (WGS) entry which is preliminary data.</text>
</comment>
<comment type="cofactor">
    <cofactor evidence="1">
        <name>FMN</name>
        <dbReference type="ChEBI" id="CHEBI:58210"/>
    </cofactor>
</comment>
<dbReference type="PANTHER" id="PTHR39201">
    <property type="entry name" value="EXPORTED PROTEIN-RELATED"/>
    <property type="match status" value="1"/>
</dbReference>
<dbReference type="PROSITE" id="PS50902">
    <property type="entry name" value="FLAVODOXIN_LIKE"/>
    <property type="match status" value="1"/>
</dbReference>
<dbReference type="Pfam" id="PF12682">
    <property type="entry name" value="Flavodoxin_4"/>
    <property type="match status" value="1"/>
</dbReference>
<sequence>MKRILGDDLLMEKVLVVYYSRSGKTREVAEYIKDLLKGDIEEVISLRNRDGFWGILISIYESLFRKRTPIKNVEKDPSSYDLVIIGTPIWAGNLSSPIRTYISKFRDRLKKVIVFYTYSLKREENSERNPAKIIEDELKKMGVFVREIISIHEEEVENGSFKEKLKWKED</sequence>
<dbReference type="EMBL" id="DTDV01000023">
    <property type="protein sequence ID" value="HGK24530.1"/>
    <property type="molecule type" value="Genomic_DNA"/>
</dbReference>
<dbReference type="InterPro" id="IPR001226">
    <property type="entry name" value="Flavodoxin_CS"/>
</dbReference>
<dbReference type="InterPro" id="IPR029039">
    <property type="entry name" value="Flavoprotein-like_sf"/>
</dbReference>
<reference evidence="3" key="1">
    <citation type="journal article" date="2020" name="mSystems">
        <title>Genome- and Community-Level Interaction Insights into Carbon Utilization and Element Cycling Functions of Hydrothermarchaeota in Hydrothermal Sediment.</title>
        <authorList>
            <person name="Zhou Z."/>
            <person name="Liu Y."/>
            <person name="Xu W."/>
            <person name="Pan J."/>
            <person name="Luo Z.H."/>
            <person name="Li M."/>
        </authorList>
    </citation>
    <scope>NUCLEOTIDE SEQUENCE [LARGE SCALE GENOMIC DNA]</scope>
    <source>
        <strain evidence="3">SpSt-70</strain>
    </source>
</reference>
<dbReference type="Gene3D" id="3.40.50.360">
    <property type="match status" value="1"/>
</dbReference>
<evidence type="ECO:0000256" key="1">
    <source>
        <dbReference type="ARBA" id="ARBA00001917"/>
    </source>
</evidence>
<evidence type="ECO:0000313" key="3">
    <source>
        <dbReference type="EMBL" id="HGK24530.1"/>
    </source>
</evidence>
<proteinExistence type="predicted"/>
<feature type="domain" description="Flavodoxin-like" evidence="2">
    <location>
        <begin position="14"/>
        <end position="170"/>
    </location>
</feature>
<dbReference type="PANTHER" id="PTHR39201:SF1">
    <property type="entry name" value="FLAVODOXIN-LIKE DOMAIN-CONTAINING PROTEIN"/>
    <property type="match status" value="1"/>
</dbReference>
<dbReference type="AlphaFoldDB" id="A0A7C2CQR1"/>
<gene>
    <name evidence="3" type="ORF">ENU78_08945</name>
</gene>
<protein>
    <submittedName>
        <fullName evidence="3">Flavodoxin family protein</fullName>
    </submittedName>
</protein>
<accession>A0A7C2CQR1</accession>
<dbReference type="GO" id="GO:0009055">
    <property type="term" value="F:electron transfer activity"/>
    <property type="evidence" value="ECO:0007669"/>
    <property type="project" value="InterPro"/>
</dbReference>
<dbReference type="PROSITE" id="PS00201">
    <property type="entry name" value="FLAVODOXIN"/>
    <property type="match status" value="1"/>
</dbReference>
<dbReference type="SUPFAM" id="SSF52218">
    <property type="entry name" value="Flavoproteins"/>
    <property type="match status" value="1"/>
</dbReference>
<name>A0A7C2CQR1_DICTH</name>
<dbReference type="GO" id="GO:0010181">
    <property type="term" value="F:FMN binding"/>
    <property type="evidence" value="ECO:0007669"/>
    <property type="project" value="InterPro"/>
</dbReference>
<evidence type="ECO:0000259" key="2">
    <source>
        <dbReference type="PROSITE" id="PS50902"/>
    </source>
</evidence>
<organism evidence="3">
    <name type="scientific">Dictyoglomus thermophilum</name>
    <dbReference type="NCBI Taxonomy" id="14"/>
    <lineage>
        <taxon>Bacteria</taxon>
        <taxon>Pseudomonadati</taxon>
        <taxon>Dictyoglomota</taxon>
        <taxon>Dictyoglomia</taxon>
        <taxon>Dictyoglomales</taxon>
        <taxon>Dictyoglomaceae</taxon>
        <taxon>Dictyoglomus</taxon>
    </lineage>
</organism>